<keyword evidence="2" id="KW-1185">Reference proteome</keyword>
<dbReference type="EMBL" id="CM007651">
    <property type="protein sequence ID" value="ONI28108.1"/>
    <property type="molecule type" value="Genomic_DNA"/>
</dbReference>
<reference evidence="1 2" key="1">
    <citation type="journal article" date="2013" name="Nat. Genet.">
        <title>The high-quality draft genome of peach (Prunus persica) identifies unique patterns of genetic diversity, domestication and genome evolution.</title>
        <authorList>
            <consortium name="International Peach Genome Initiative"/>
            <person name="Verde I."/>
            <person name="Abbott A.G."/>
            <person name="Scalabrin S."/>
            <person name="Jung S."/>
            <person name="Shu S."/>
            <person name="Marroni F."/>
            <person name="Zhebentyayeva T."/>
            <person name="Dettori M.T."/>
            <person name="Grimwood J."/>
            <person name="Cattonaro F."/>
            <person name="Zuccolo A."/>
            <person name="Rossini L."/>
            <person name="Jenkins J."/>
            <person name="Vendramin E."/>
            <person name="Meisel L.A."/>
            <person name="Decroocq V."/>
            <person name="Sosinski B."/>
            <person name="Prochnik S."/>
            <person name="Mitros T."/>
            <person name="Policriti A."/>
            <person name="Cipriani G."/>
            <person name="Dondini L."/>
            <person name="Ficklin S."/>
            <person name="Goodstein D.M."/>
            <person name="Xuan P."/>
            <person name="Del Fabbro C."/>
            <person name="Aramini V."/>
            <person name="Copetti D."/>
            <person name="Gonzalez S."/>
            <person name="Horner D.S."/>
            <person name="Falchi R."/>
            <person name="Lucas S."/>
            <person name="Mica E."/>
            <person name="Maldonado J."/>
            <person name="Lazzari B."/>
            <person name="Bielenberg D."/>
            <person name="Pirona R."/>
            <person name="Miculan M."/>
            <person name="Barakat A."/>
            <person name="Testolin R."/>
            <person name="Stella A."/>
            <person name="Tartarini S."/>
            <person name="Tonutti P."/>
            <person name="Arus P."/>
            <person name="Orellana A."/>
            <person name="Wells C."/>
            <person name="Main D."/>
            <person name="Vizzotto G."/>
            <person name="Silva H."/>
            <person name="Salamini F."/>
            <person name="Schmutz J."/>
            <person name="Morgante M."/>
            <person name="Rokhsar D.S."/>
        </authorList>
    </citation>
    <scope>NUCLEOTIDE SEQUENCE [LARGE SCALE GENOMIC DNA]</scope>
    <source>
        <strain evidence="2">cv. Nemared</strain>
    </source>
</reference>
<evidence type="ECO:0000313" key="1">
    <source>
        <dbReference type="EMBL" id="ONI28108.1"/>
    </source>
</evidence>
<proteinExistence type="predicted"/>
<dbReference type="Proteomes" id="UP000006882">
    <property type="component" value="Chromosome G1"/>
</dbReference>
<sequence length="70" mass="8112">MLCRVNEESQFDKHPFRFLLTQSSCALSPPWPKTMLSTGQSNVSLAWEVYVSSSYWQFEILYVLSVESCE</sequence>
<evidence type="ECO:0000313" key="2">
    <source>
        <dbReference type="Proteomes" id="UP000006882"/>
    </source>
</evidence>
<dbReference type="AlphaFoldDB" id="M5XLJ5"/>
<name>M5XLJ5_PRUPE</name>
<dbReference type="HOGENOM" id="CLU_2762578_0_0_1"/>
<organism evidence="1 2">
    <name type="scientific">Prunus persica</name>
    <name type="common">Peach</name>
    <name type="synonym">Amygdalus persica</name>
    <dbReference type="NCBI Taxonomy" id="3760"/>
    <lineage>
        <taxon>Eukaryota</taxon>
        <taxon>Viridiplantae</taxon>
        <taxon>Streptophyta</taxon>
        <taxon>Embryophyta</taxon>
        <taxon>Tracheophyta</taxon>
        <taxon>Spermatophyta</taxon>
        <taxon>Magnoliopsida</taxon>
        <taxon>eudicotyledons</taxon>
        <taxon>Gunneridae</taxon>
        <taxon>Pentapetalae</taxon>
        <taxon>rosids</taxon>
        <taxon>fabids</taxon>
        <taxon>Rosales</taxon>
        <taxon>Rosaceae</taxon>
        <taxon>Amygdaloideae</taxon>
        <taxon>Amygdaleae</taxon>
        <taxon>Prunus</taxon>
    </lineage>
</organism>
<accession>M5XLJ5</accession>
<dbReference type="Gramene" id="ONI28108">
    <property type="protein sequence ID" value="ONI28108"/>
    <property type="gene ID" value="PRUPE_1G123400"/>
</dbReference>
<protein>
    <submittedName>
        <fullName evidence="1">Uncharacterized protein</fullName>
    </submittedName>
</protein>
<gene>
    <name evidence="1" type="ORF">PRUPE_1G123400</name>
</gene>